<proteinExistence type="predicted"/>
<evidence type="ECO:0000313" key="4">
    <source>
        <dbReference type="Proteomes" id="UP000307517"/>
    </source>
</evidence>
<evidence type="ECO:0000256" key="1">
    <source>
        <dbReference type="SAM" id="Phobius"/>
    </source>
</evidence>
<dbReference type="EMBL" id="SSHM01000001">
    <property type="protein sequence ID" value="THC81467.1"/>
    <property type="molecule type" value="Genomic_DNA"/>
</dbReference>
<sequence length="87" mass="9849">MLLHIASIIFGIATSAFFLYFLVKKPSNLKAVRSFLYLYVTTGGLLAIFAWYFLPSSQKYFSAFTLGLMIAVGAYYFGMKKHMTSHD</sequence>
<keyword evidence="1" id="KW-0472">Membrane</keyword>
<reference evidence="2 5" key="2">
    <citation type="submission" date="2020-07" db="EMBL/GenBank/DDBJ databases">
        <title>Organ Donor 1.</title>
        <authorList>
            <person name="Marsh A.J."/>
            <person name="Azcarate-Peril M.A."/>
        </authorList>
    </citation>
    <scope>NUCLEOTIDE SEQUENCE [LARGE SCALE GENOMIC DNA]</scope>
    <source>
        <strain evidence="2 5">AMC0712</strain>
    </source>
</reference>
<dbReference type="Proteomes" id="UP000307517">
    <property type="component" value="Unassembled WGS sequence"/>
</dbReference>
<gene>
    <name evidence="3" type="ORF">E6L36_14510</name>
    <name evidence="2" type="ORF">H0N82_01660</name>
</gene>
<evidence type="ECO:0000313" key="2">
    <source>
        <dbReference type="EMBL" id="NZA03854.1"/>
    </source>
</evidence>
<name>A0A508YLI0_LACRH</name>
<keyword evidence="1" id="KW-0812">Transmembrane</keyword>
<comment type="caution">
    <text evidence="2">The sequence shown here is derived from an EMBL/GenBank/DDBJ whole genome shotgun (WGS) entry which is preliminary data.</text>
</comment>
<dbReference type="Proteomes" id="UP000552935">
    <property type="component" value="Unassembled WGS sequence"/>
</dbReference>
<keyword evidence="1" id="KW-1133">Transmembrane helix</keyword>
<reference evidence="3 4" key="1">
    <citation type="submission" date="2019-04" db="EMBL/GenBank/DDBJ databases">
        <title>Genome Announcement to Ensure Probiotic Safety of Lactobacillus rhamnosus UBLR-58.</title>
        <authorList>
            <person name="Sulthana A."/>
            <person name="Lakshmi S.G."/>
            <person name="Madempudi R.S."/>
        </authorList>
    </citation>
    <scope>NUCLEOTIDE SEQUENCE [LARGE SCALE GENOMIC DNA]</scope>
    <source>
        <strain evidence="3 4">UBLR-58</strain>
    </source>
</reference>
<dbReference type="EMBL" id="JACCKI010000001">
    <property type="protein sequence ID" value="NZA03854.1"/>
    <property type="molecule type" value="Genomic_DNA"/>
</dbReference>
<organism evidence="2 5">
    <name type="scientific">Lacticaseibacillus rhamnosus</name>
    <name type="common">Lactobacillus rhamnosus</name>
    <dbReference type="NCBI Taxonomy" id="47715"/>
    <lineage>
        <taxon>Bacteria</taxon>
        <taxon>Bacillati</taxon>
        <taxon>Bacillota</taxon>
        <taxon>Bacilli</taxon>
        <taxon>Lactobacillales</taxon>
        <taxon>Lactobacillaceae</taxon>
        <taxon>Lacticaseibacillus</taxon>
    </lineage>
</organism>
<accession>A0A508YLI0</accession>
<evidence type="ECO:0000313" key="5">
    <source>
        <dbReference type="Proteomes" id="UP000552935"/>
    </source>
</evidence>
<protein>
    <submittedName>
        <fullName evidence="2">Uncharacterized protein</fullName>
    </submittedName>
</protein>
<evidence type="ECO:0000313" key="3">
    <source>
        <dbReference type="EMBL" id="THC81467.1"/>
    </source>
</evidence>
<feature type="transmembrane region" description="Helical" evidence="1">
    <location>
        <begin position="35"/>
        <end position="54"/>
    </location>
</feature>
<dbReference type="AlphaFoldDB" id="A0A508YLI0"/>
<dbReference type="RefSeq" id="WP_005690288.1">
    <property type="nucleotide sequence ID" value="NZ_CABFNI010000003.1"/>
</dbReference>
<feature type="transmembrane region" description="Helical" evidence="1">
    <location>
        <begin position="6"/>
        <end position="23"/>
    </location>
</feature>
<feature type="transmembrane region" description="Helical" evidence="1">
    <location>
        <begin position="60"/>
        <end position="78"/>
    </location>
</feature>